<proteinExistence type="inferred from homology"/>
<dbReference type="Gene3D" id="3.40.50.2300">
    <property type="match status" value="2"/>
</dbReference>
<keyword evidence="3" id="KW-0732">Signal</keyword>
<keyword evidence="5" id="KW-1133">Transmembrane helix</keyword>
<evidence type="ECO:0000259" key="6">
    <source>
        <dbReference type="Pfam" id="PF13458"/>
    </source>
</evidence>
<evidence type="ECO:0000256" key="4">
    <source>
        <dbReference type="ARBA" id="ARBA00022970"/>
    </source>
</evidence>
<dbReference type="PANTHER" id="PTHR30483:SF6">
    <property type="entry name" value="PERIPLASMIC BINDING PROTEIN OF ABC TRANSPORTER FOR NATURAL AMINO ACIDS"/>
    <property type="match status" value="1"/>
</dbReference>
<evidence type="ECO:0000256" key="2">
    <source>
        <dbReference type="ARBA" id="ARBA00022448"/>
    </source>
</evidence>
<evidence type="ECO:0000256" key="1">
    <source>
        <dbReference type="ARBA" id="ARBA00010062"/>
    </source>
</evidence>
<protein>
    <submittedName>
        <fullName evidence="7">ABC transporter substrate-binding protein</fullName>
    </submittedName>
</protein>
<dbReference type="Pfam" id="PF13458">
    <property type="entry name" value="Peripla_BP_6"/>
    <property type="match status" value="1"/>
</dbReference>
<comment type="caution">
    <text evidence="7">The sequence shown here is derived from an EMBL/GenBank/DDBJ whole genome shotgun (WGS) entry which is preliminary data.</text>
</comment>
<accession>A0A832I8G6</accession>
<dbReference type="InterPro" id="IPR028081">
    <property type="entry name" value="Leu-bd"/>
</dbReference>
<dbReference type="AlphaFoldDB" id="A0A832I8G6"/>
<dbReference type="InterPro" id="IPR051010">
    <property type="entry name" value="BCAA_transport"/>
</dbReference>
<keyword evidence="2" id="KW-0813">Transport</keyword>
<dbReference type="InterPro" id="IPR028082">
    <property type="entry name" value="Peripla_BP_I"/>
</dbReference>
<dbReference type="GO" id="GO:0006865">
    <property type="term" value="P:amino acid transport"/>
    <property type="evidence" value="ECO:0007669"/>
    <property type="project" value="UniProtKB-KW"/>
</dbReference>
<keyword evidence="4" id="KW-0029">Amino-acid transport</keyword>
<sequence>MIKTKKMRTVLKKPERATLLMRSPPTSKDTPRSDFIKPQSQDFAFLPRCSIIVADFPTKEGSLVVKRTLVVILLVVSLLTFAAVKIGFFAPITGPAAADGASALHGAQLAVEYINARGGVLGEPVELVWYDDNFKADQAVSIAYKLVQQDRVAVVVSGSYSGMTRAAAGIYQQLKVPMIAAYAVHPDIVATGEYIFRVGTLATVQGRAGAHLAVEKLGAKKIAILTIDNDFGVSLTAGFKEEAIKLGAEIVFEQKYPLGETDFRPLLTRIRSARPDVIYATGYFSEAARLVTQARQMGIFIPIIGQEGYDSPQFAKLAEAGAANGVVITTDLDRDSEKPIVRWFIEEYAKRYGLDADMVAASAFDAVMAAAKAIQIAGSYDPAKIRDALATIRAGDKELEDFVTGFRGFTEKRESLRTITCQIYLGNRFHWFWEVKDPKVVTP</sequence>
<dbReference type="PANTHER" id="PTHR30483">
    <property type="entry name" value="LEUCINE-SPECIFIC-BINDING PROTEIN"/>
    <property type="match status" value="1"/>
</dbReference>
<name>A0A832I8G6_9THEM</name>
<reference evidence="7" key="1">
    <citation type="journal article" date="2020" name="mSystems">
        <title>Genome- and Community-Level Interaction Insights into Carbon Utilization and Element Cycling Functions of Hydrothermarchaeota in Hydrothermal Sediment.</title>
        <authorList>
            <person name="Zhou Z."/>
            <person name="Liu Y."/>
            <person name="Xu W."/>
            <person name="Pan J."/>
            <person name="Luo Z.H."/>
            <person name="Li M."/>
        </authorList>
    </citation>
    <scope>NUCLEOTIDE SEQUENCE [LARGE SCALE GENOMIC DNA]</scope>
    <source>
        <strain evidence="7">SpSt-86</strain>
    </source>
</reference>
<evidence type="ECO:0000256" key="3">
    <source>
        <dbReference type="ARBA" id="ARBA00022729"/>
    </source>
</evidence>
<feature type="domain" description="Leucine-binding protein" evidence="6">
    <location>
        <begin position="84"/>
        <end position="392"/>
    </location>
</feature>
<organism evidence="7">
    <name type="scientific">Pseudothermotoga hypogea</name>
    <dbReference type="NCBI Taxonomy" id="57487"/>
    <lineage>
        <taxon>Bacteria</taxon>
        <taxon>Thermotogati</taxon>
        <taxon>Thermotogota</taxon>
        <taxon>Thermotogae</taxon>
        <taxon>Thermotogales</taxon>
        <taxon>Thermotogaceae</taxon>
        <taxon>Pseudothermotoga</taxon>
    </lineage>
</organism>
<keyword evidence="5" id="KW-0472">Membrane</keyword>
<dbReference type="InterPro" id="IPR000709">
    <property type="entry name" value="Leu_Ile_Val-bd"/>
</dbReference>
<evidence type="ECO:0000256" key="5">
    <source>
        <dbReference type="SAM" id="Phobius"/>
    </source>
</evidence>
<keyword evidence="5" id="KW-0812">Transmembrane</keyword>
<dbReference type="PRINTS" id="PR00337">
    <property type="entry name" value="LEUILEVALBP"/>
</dbReference>
<feature type="transmembrane region" description="Helical" evidence="5">
    <location>
        <begin position="69"/>
        <end position="90"/>
    </location>
</feature>
<comment type="similarity">
    <text evidence="1">Belongs to the leucine-binding protein family.</text>
</comment>
<gene>
    <name evidence="7" type="ORF">ENW55_08280</name>
</gene>
<dbReference type="CDD" id="cd19981">
    <property type="entry name" value="PBP1_ABC_HAAT-like"/>
    <property type="match status" value="1"/>
</dbReference>
<evidence type="ECO:0000313" key="7">
    <source>
        <dbReference type="EMBL" id="HGZ79967.1"/>
    </source>
</evidence>
<dbReference type="SUPFAM" id="SSF53822">
    <property type="entry name" value="Periplasmic binding protein-like I"/>
    <property type="match status" value="1"/>
</dbReference>
<dbReference type="EMBL" id="DTKQ01000054">
    <property type="protein sequence ID" value="HGZ79967.1"/>
    <property type="molecule type" value="Genomic_DNA"/>
</dbReference>